<reference evidence="3" key="1">
    <citation type="submission" date="2020-10" db="EMBL/GenBank/DDBJ databases">
        <title>Fervidococcus fontis strain 3639Fd - the first crenarchaeon capable of growth on lipids.</title>
        <authorList>
            <person name="Kochetkova T.V."/>
            <person name="Elcheninov A.G."/>
            <person name="Toschakov S.V."/>
            <person name="Kublanov I.V."/>
        </authorList>
    </citation>
    <scope>NUCLEOTIDE SEQUENCE</scope>
    <source>
        <strain evidence="3">3639Fd</strain>
    </source>
</reference>
<accession>A0A843A9N1</accession>
<protein>
    <submittedName>
        <fullName evidence="3">Emp24/gp25L/p24 family protein</fullName>
    </submittedName>
</protein>
<name>A0A843A9N1_9CREN</name>
<keyword evidence="1" id="KW-0472">Membrane</keyword>
<comment type="caution">
    <text evidence="3">The sequence shown here is derived from an EMBL/GenBank/DDBJ whole genome shotgun (WGS) entry which is preliminary data.</text>
</comment>
<dbReference type="Pfam" id="PF01105">
    <property type="entry name" value="EMP24_GP25L"/>
    <property type="match status" value="1"/>
</dbReference>
<proteinExistence type="predicted"/>
<evidence type="ECO:0000313" key="3">
    <source>
        <dbReference type="EMBL" id="MBE9390784.1"/>
    </source>
</evidence>
<feature type="domain" description="GOLD" evidence="2">
    <location>
        <begin position="54"/>
        <end position="166"/>
    </location>
</feature>
<dbReference type="EMBL" id="JADEZV010000001">
    <property type="protein sequence ID" value="MBE9390784.1"/>
    <property type="molecule type" value="Genomic_DNA"/>
</dbReference>
<evidence type="ECO:0000259" key="2">
    <source>
        <dbReference type="Pfam" id="PF01105"/>
    </source>
</evidence>
<dbReference type="InterPro" id="IPR036598">
    <property type="entry name" value="GOLD_dom_sf"/>
</dbReference>
<sequence length="211" mass="23671">MRVLLALGIVFAVVGAGLLIASYVPIPKTVMRPVEVPTTTTIYTTIRETWLDETFVVGPGEATAYCGSFPSGTKLYINVNVLSGGNRDIDFYVMDESEWRVFEAGGSFYYYVEPSRTRITSFNIVWEPPSNKEISFVFSNTFSIITSKTVKATIEYERIGYKTVTTTTTTYEPSTEYTTFNELMMPGFVLTLLGIALIISHFTVYRREGKT</sequence>
<dbReference type="RefSeq" id="WP_193803361.1">
    <property type="nucleotide sequence ID" value="NZ_JADEZV010000001.1"/>
</dbReference>
<dbReference type="AlphaFoldDB" id="A0A843A9N1"/>
<dbReference type="InterPro" id="IPR009038">
    <property type="entry name" value="GOLD_dom"/>
</dbReference>
<evidence type="ECO:0000256" key="1">
    <source>
        <dbReference type="SAM" id="Phobius"/>
    </source>
</evidence>
<dbReference type="SUPFAM" id="SSF101576">
    <property type="entry name" value="Supernatant protein factor (SPF), C-terminal domain"/>
    <property type="match status" value="1"/>
</dbReference>
<gene>
    <name evidence="3" type="ORF">IOK49_01620</name>
</gene>
<keyword evidence="1" id="KW-0812">Transmembrane</keyword>
<keyword evidence="1" id="KW-1133">Transmembrane helix</keyword>
<evidence type="ECO:0000313" key="4">
    <source>
        <dbReference type="Proteomes" id="UP000652307"/>
    </source>
</evidence>
<organism evidence="3 4">
    <name type="scientific">Fervidicoccus fontis</name>
    <dbReference type="NCBI Taxonomy" id="683846"/>
    <lineage>
        <taxon>Archaea</taxon>
        <taxon>Thermoproteota</taxon>
        <taxon>Thermoprotei</taxon>
        <taxon>Fervidicoccales</taxon>
        <taxon>Fervidicoccaceae</taxon>
        <taxon>Fervidicoccus</taxon>
    </lineage>
</organism>
<feature type="transmembrane region" description="Helical" evidence="1">
    <location>
        <begin position="183"/>
        <end position="205"/>
    </location>
</feature>
<dbReference type="Proteomes" id="UP000652307">
    <property type="component" value="Unassembled WGS sequence"/>
</dbReference>